<name>H0I3C8_9HYPH</name>
<organism evidence="2 3">
    <name type="scientific">Mesorhizobium alhagi CCNWXJ12-2</name>
    <dbReference type="NCBI Taxonomy" id="1107882"/>
    <lineage>
        <taxon>Bacteria</taxon>
        <taxon>Pseudomonadati</taxon>
        <taxon>Pseudomonadota</taxon>
        <taxon>Alphaproteobacteria</taxon>
        <taxon>Hyphomicrobiales</taxon>
        <taxon>Phyllobacteriaceae</taxon>
        <taxon>Allomesorhizobium</taxon>
    </lineage>
</organism>
<dbReference type="Proteomes" id="UP000003250">
    <property type="component" value="Unassembled WGS sequence"/>
</dbReference>
<evidence type="ECO:0000313" key="2">
    <source>
        <dbReference type="EMBL" id="EHK52524.1"/>
    </source>
</evidence>
<reference evidence="2 3" key="1">
    <citation type="journal article" date="2012" name="J. Bacteriol.">
        <title>Draft Genome Sequence of Mesorhizobium alhagi CCNWXJ12-2T, a Novel Salt-Resistant Species Isolated from the Desert of Northwestern China.</title>
        <authorList>
            <person name="Zhou M."/>
            <person name="Chen W."/>
            <person name="Chen H."/>
            <person name="Wei G."/>
        </authorList>
    </citation>
    <scope>NUCLEOTIDE SEQUENCE [LARGE SCALE GENOMIC DNA]</scope>
    <source>
        <strain evidence="2 3">CCNWXJ12-2</strain>
    </source>
</reference>
<evidence type="ECO:0000313" key="3">
    <source>
        <dbReference type="Proteomes" id="UP000003250"/>
    </source>
</evidence>
<dbReference type="AlphaFoldDB" id="H0I3C8"/>
<feature type="region of interest" description="Disordered" evidence="1">
    <location>
        <begin position="31"/>
        <end position="63"/>
    </location>
</feature>
<gene>
    <name evidence="2" type="ORF">MAXJ12_34964</name>
</gene>
<protein>
    <submittedName>
        <fullName evidence="2">Uncharacterized protein</fullName>
    </submittedName>
</protein>
<keyword evidence="3" id="KW-1185">Reference proteome</keyword>
<sequence>MAILLHLEPAHAQGYLAIAISLYRKGRLFSGEGECSQSPADGPSIGLPVELDRSLQGRQLPDE</sequence>
<evidence type="ECO:0000256" key="1">
    <source>
        <dbReference type="SAM" id="MobiDB-lite"/>
    </source>
</evidence>
<proteinExistence type="predicted"/>
<accession>H0I3C8</accession>
<dbReference type="EMBL" id="AHAM01000319">
    <property type="protein sequence ID" value="EHK52524.1"/>
    <property type="molecule type" value="Genomic_DNA"/>
</dbReference>
<feature type="compositionally biased region" description="Basic and acidic residues" evidence="1">
    <location>
        <begin position="50"/>
        <end position="63"/>
    </location>
</feature>